<name>A0A3M2IXV9_9CELL</name>
<dbReference type="Gene3D" id="3.30.1330.230">
    <property type="match status" value="1"/>
</dbReference>
<comment type="caution">
    <text evidence="2">The sequence shown here is derived from an EMBL/GenBank/DDBJ whole genome shotgun (WGS) entry which is preliminary data.</text>
</comment>
<dbReference type="PANTHER" id="PTHR37809:SF1">
    <property type="entry name" value="RIBOSOMAL PROTEIN S12 METHYLTHIOTRANSFERASE ACCESSORY FACTOR YCAO"/>
    <property type="match status" value="1"/>
</dbReference>
<dbReference type="InterPro" id="IPR022291">
    <property type="entry name" value="Bacteriocin_synth_cyclodeHase"/>
</dbReference>
<accession>A0A3M2IXV9</accession>
<protein>
    <recommendedName>
        <fullName evidence="1">YcaO domain-containing protein</fullName>
    </recommendedName>
</protein>
<evidence type="ECO:0000259" key="1">
    <source>
        <dbReference type="PROSITE" id="PS51664"/>
    </source>
</evidence>
<organism evidence="2 3">
    <name type="scientific">Cellulomonas triticagri</name>
    <dbReference type="NCBI Taxonomy" id="2483352"/>
    <lineage>
        <taxon>Bacteria</taxon>
        <taxon>Bacillati</taxon>
        <taxon>Actinomycetota</taxon>
        <taxon>Actinomycetes</taxon>
        <taxon>Micrococcales</taxon>
        <taxon>Cellulomonadaceae</taxon>
        <taxon>Cellulomonas</taxon>
    </lineage>
</organism>
<dbReference type="PROSITE" id="PS51664">
    <property type="entry name" value="YCAO"/>
    <property type="match status" value="1"/>
</dbReference>
<dbReference type="Proteomes" id="UP000269289">
    <property type="component" value="Unassembled WGS sequence"/>
</dbReference>
<sequence>MDLTGVPAARLDAAVATALAHGRAAVEVAGGMLALAVVGDVVLVGPLAAPDPDEHEPGWDRDPSRERGCPACALAWWHDVSPGSTGAEVGPQAAPVVRDLVLRVLADPPARWRRAVLVLDRAAGTVAVHRFLPHPDCPRCAARWRPTRPVDLRAPQPAEQGLRARLPDRSAVLEHLVDARFGPVLRLRRDEDQPLAPTTADLVVPGRARVEHGSGWSASPARADVLAVLDGLARVLGGYRRPVVPVTVARWDEVADRALDPHTLVPPGTALPEAGTATSWVWGRSTRDDRPLLVPEHVAYAHEHGIGARFVAGSTTGTGIGSTHEEAVLHGLLEAVEHDAALRAWAARAPLTEVLLDEDGEHAAVRALLAARGLHLRVLDVTGDAAVPVVLAVASADDTGLPAVTVASGAGATAGDAIRAAVARCAGRALGWAARGREEDGGRHVVGAAHRDGAGVVAAGGAGVVVRGDGAASERGVGEATEVHLAALLADHRLVRSAADHVGLHALPGARHLSTFLQQPAGAVGEAALDARAGLPTGDVVAALRVLLRRLHGRGTDVVVVDQSAPEVVAAVGLRAAKVVVPGALRLTTGPAAGQAAPHPFG</sequence>
<dbReference type="OrthoDB" id="2379922at2"/>
<dbReference type="InterPro" id="IPR003776">
    <property type="entry name" value="YcaO-like_dom"/>
</dbReference>
<evidence type="ECO:0000313" key="2">
    <source>
        <dbReference type="EMBL" id="RMI06692.1"/>
    </source>
</evidence>
<feature type="domain" description="YcaO" evidence="1">
    <location>
        <begin position="215"/>
        <end position="602"/>
    </location>
</feature>
<dbReference type="AlphaFoldDB" id="A0A3M2IXV9"/>
<reference evidence="2 3" key="1">
    <citation type="submission" date="2018-10" db="EMBL/GenBank/DDBJ databases">
        <title>Isolation, diversity and antifungal activity of actinobacteria from wheat.</title>
        <authorList>
            <person name="Han C."/>
        </authorList>
    </citation>
    <scope>NUCLEOTIDE SEQUENCE [LARGE SCALE GENOMIC DNA]</scope>
    <source>
        <strain evidence="2 3">NEAU-YY56</strain>
    </source>
</reference>
<dbReference type="PANTHER" id="PTHR37809">
    <property type="entry name" value="RIBOSOMAL PROTEIN S12 METHYLTHIOTRANSFERASE ACCESSORY FACTOR YCAO"/>
    <property type="match status" value="1"/>
</dbReference>
<gene>
    <name evidence="2" type="ORF">EBM89_15645</name>
</gene>
<dbReference type="Pfam" id="PF02624">
    <property type="entry name" value="YcaO"/>
    <property type="match status" value="1"/>
</dbReference>
<evidence type="ECO:0000313" key="3">
    <source>
        <dbReference type="Proteomes" id="UP000269289"/>
    </source>
</evidence>
<dbReference type="EMBL" id="RFFI01000099">
    <property type="protein sequence ID" value="RMI06692.1"/>
    <property type="molecule type" value="Genomic_DNA"/>
</dbReference>
<dbReference type="NCBIfam" id="TIGR03882">
    <property type="entry name" value="cyclo_dehyd_2"/>
    <property type="match status" value="1"/>
</dbReference>
<proteinExistence type="predicted"/>
<keyword evidence="3" id="KW-1185">Reference proteome</keyword>